<comment type="caution">
    <text evidence="2">The sequence shown here is derived from an EMBL/GenBank/DDBJ whole genome shotgun (WGS) entry which is preliminary data.</text>
</comment>
<dbReference type="EMBL" id="DSCQ01000015">
    <property type="protein sequence ID" value="HET20687.1"/>
    <property type="molecule type" value="Genomic_DNA"/>
</dbReference>
<accession>A0A7C3R9D0</accession>
<proteinExistence type="predicted"/>
<evidence type="ECO:0000313" key="1">
    <source>
        <dbReference type="EMBL" id="HET20687.1"/>
    </source>
</evidence>
<gene>
    <name evidence="1" type="ORF">ENN70_00945</name>
    <name evidence="2" type="ORF">ENW66_05260</name>
</gene>
<sequence length="92" mass="10648">MLDVNLAKRVEELERRVRELESIVKGRILIVREISRDEARKLLLDYLKDKKGEIVTPLTISEGLQIFYEIAHSSILELIKDGKLQPAGEYNE</sequence>
<evidence type="ECO:0000313" key="2">
    <source>
        <dbReference type="EMBL" id="HFW32342.1"/>
    </source>
</evidence>
<name>A0A7C3R9D0_ARCFL</name>
<protein>
    <submittedName>
        <fullName evidence="2">Uncharacterized protein</fullName>
    </submittedName>
</protein>
<dbReference type="EMBL" id="DTLB01000032">
    <property type="protein sequence ID" value="HFW32342.1"/>
    <property type="molecule type" value="Genomic_DNA"/>
</dbReference>
<reference evidence="2" key="1">
    <citation type="journal article" date="2020" name="mSystems">
        <title>Genome- and Community-Level Interaction Insights into Carbon Utilization and Element Cycling Functions of Hydrothermarchaeota in Hydrothermal Sediment.</title>
        <authorList>
            <person name="Zhou Z."/>
            <person name="Liu Y."/>
            <person name="Xu W."/>
            <person name="Pan J."/>
            <person name="Luo Z.H."/>
            <person name="Li M."/>
        </authorList>
    </citation>
    <scope>NUCLEOTIDE SEQUENCE [LARGE SCALE GENOMIC DNA]</scope>
    <source>
        <strain evidence="1">SpSt-12</strain>
        <strain evidence="2">SpSt-87</strain>
    </source>
</reference>
<organism evidence="2">
    <name type="scientific">Archaeoglobus fulgidus</name>
    <dbReference type="NCBI Taxonomy" id="2234"/>
    <lineage>
        <taxon>Archaea</taxon>
        <taxon>Methanobacteriati</taxon>
        <taxon>Methanobacteriota</taxon>
        <taxon>Archaeoglobi</taxon>
        <taxon>Archaeoglobales</taxon>
        <taxon>Archaeoglobaceae</taxon>
        <taxon>Archaeoglobus</taxon>
    </lineage>
</organism>
<dbReference type="AlphaFoldDB" id="A0A7C3R9D0"/>